<proteinExistence type="predicted"/>
<dbReference type="Proteomes" id="UP001604277">
    <property type="component" value="Unassembled WGS sequence"/>
</dbReference>
<dbReference type="EMBL" id="JBFOLJ010000008">
    <property type="protein sequence ID" value="KAL2515158.1"/>
    <property type="molecule type" value="Genomic_DNA"/>
</dbReference>
<evidence type="ECO:0000313" key="2">
    <source>
        <dbReference type="Proteomes" id="UP001604277"/>
    </source>
</evidence>
<accession>A0ABD1TQZ6</accession>
<gene>
    <name evidence="1" type="ORF">Fot_29129</name>
</gene>
<protein>
    <submittedName>
        <fullName evidence="1">Uncharacterized protein</fullName>
    </submittedName>
</protein>
<organism evidence="1 2">
    <name type="scientific">Forsythia ovata</name>
    <dbReference type="NCBI Taxonomy" id="205694"/>
    <lineage>
        <taxon>Eukaryota</taxon>
        <taxon>Viridiplantae</taxon>
        <taxon>Streptophyta</taxon>
        <taxon>Embryophyta</taxon>
        <taxon>Tracheophyta</taxon>
        <taxon>Spermatophyta</taxon>
        <taxon>Magnoliopsida</taxon>
        <taxon>eudicotyledons</taxon>
        <taxon>Gunneridae</taxon>
        <taxon>Pentapetalae</taxon>
        <taxon>asterids</taxon>
        <taxon>lamiids</taxon>
        <taxon>Lamiales</taxon>
        <taxon>Oleaceae</taxon>
        <taxon>Forsythieae</taxon>
        <taxon>Forsythia</taxon>
    </lineage>
</organism>
<dbReference type="AlphaFoldDB" id="A0ABD1TQZ6"/>
<keyword evidence="2" id="KW-1185">Reference proteome</keyword>
<name>A0ABD1TQZ6_9LAMI</name>
<sequence length="130" mass="15856">MEHQFHLLIRRHRNYFNAIQFVHGNRLDNVVRVFIGGRDHFDIFFFNLHISLATVNMQLNERIFDVFLNKHERRWKVQEYPPNIVVHWKVEALLDIFLHPYGYFNKVYSRYLETDDMEDKIEQSSSEEGD</sequence>
<comment type="caution">
    <text evidence="1">The sequence shown here is derived from an EMBL/GenBank/DDBJ whole genome shotgun (WGS) entry which is preliminary data.</text>
</comment>
<evidence type="ECO:0000313" key="1">
    <source>
        <dbReference type="EMBL" id="KAL2515158.1"/>
    </source>
</evidence>
<reference evidence="2" key="1">
    <citation type="submission" date="2024-07" db="EMBL/GenBank/DDBJ databases">
        <title>Two chromosome-level genome assemblies of Korean endemic species Abeliophyllum distichum and Forsythia ovata (Oleaceae).</title>
        <authorList>
            <person name="Jang H."/>
        </authorList>
    </citation>
    <scope>NUCLEOTIDE SEQUENCE [LARGE SCALE GENOMIC DNA]</scope>
</reference>